<dbReference type="InterPro" id="IPR035923">
    <property type="entry name" value="TT1751-like_sf"/>
</dbReference>
<protein>
    <submittedName>
        <fullName evidence="2">Uncharacterized protein (DUF302 family)</fullName>
    </submittedName>
</protein>
<comment type="caution">
    <text evidence="2">The sequence shown here is derived from an EMBL/GenBank/DDBJ whole genome shotgun (WGS) entry which is preliminary data.</text>
</comment>
<sequence>MEFAYEVKTEKSLSEAVAAVQAALAERKFSVLFELNVTQTLESKGFDLPHEIRILEVCSAPLAKRAFDANPSVAYFLPCKVVVKRVDGQTTIGFTSPGALLSLMGDPRLDAVGQEVAVALTAVVDAAR</sequence>
<dbReference type="InterPro" id="IPR016796">
    <property type="entry name" value="UCP021774"/>
</dbReference>
<dbReference type="PANTHER" id="PTHR38342">
    <property type="entry name" value="SLR5037 PROTEIN"/>
    <property type="match status" value="1"/>
</dbReference>
<evidence type="ECO:0000313" key="3">
    <source>
        <dbReference type="Proteomes" id="UP001519289"/>
    </source>
</evidence>
<dbReference type="PANTHER" id="PTHR38342:SF1">
    <property type="entry name" value="SLR5037 PROTEIN"/>
    <property type="match status" value="1"/>
</dbReference>
<reference evidence="2 3" key="1">
    <citation type="submission" date="2021-03" db="EMBL/GenBank/DDBJ databases">
        <title>Genomic Encyclopedia of Type Strains, Phase IV (KMG-IV): sequencing the most valuable type-strain genomes for metagenomic binning, comparative biology and taxonomic classification.</title>
        <authorList>
            <person name="Goeker M."/>
        </authorList>
    </citation>
    <scope>NUCLEOTIDE SEQUENCE [LARGE SCALE GENOMIC DNA]</scope>
    <source>
        <strain evidence="2 3">DSM 27138</strain>
    </source>
</reference>
<gene>
    <name evidence="2" type="ORF">J2Z79_003361</name>
</gene>
<accession>A0ABS4JWM0</accession>
<dbReference type="Pfam" id="PF03625">
    <property type="entry name" value="DUF302"/>
    <property type="match status" value="1"/>
</dbReference>
<evidence type="ECO:0000313" key="2">
    <source>
        <dbReference type="EMBL" id="MBP2019914.1"/>
    </source>
</evidence>
<dbReference type="SUPFAM" id="SSF103247">
    <property type="entry name" value="TT1751-like"/>
    <property type="match status" value="1"/>
</dbReference>
<dbReference type="EMBL" id="JAGGLG010000039">
    <property type="protein sequence ID" value="MBP2019914.1"/>
    <property type="molecule type" value="Genomic_DNA"/>
</dbReference>
<evidence type="ECO:0000259" key="1">
    <source>
        <dbReference type="Pfam" id="PF03625"/>
    </source>
</evidence>
<dbReference type="RefSeq" id="WP_209468017.1">
    <property type="nucleotide sequence ID" value="NZ_JAGGLG010000039.1"/>
</dbReference>
<organism evidence="2 3">
    <name type="scientific">Symbiobacterium terraclitae</name>
    <dbReference type="NCBI Taxonomy" id="557451"/>
    <lineage>
        <taxon>Bacteria</taxon>
        <taxon>Bacillati</taxon>
        <taxon>Bacillota</taxon>
        <taxon>Clostridia</taxon>
        <taxon>Eubacteriales</taxon>
        <taxon>Symbiobacteriaceae</taxon>
        <taxon>Symbiobacterium</taxon>
    </lineage>
</organism>
<feature type="domain" description="DUF302" evidence="1">
    <location>
        <begin position="36"/>
        <end position="97"/>
    </location>
</feature>
<keyword evidence="3" id="KW-1185">Reference proteome</keyword>
<name>A0ABS4JWM0_9FIRM</name>
<dbReference type="InterPro" id="IPR005180">
    <property type="entry name" value="DUF302"/>
</dbReference>
<dbReference type="Proteomes" id="UP001519289">
    <property type="component" value="Unassembled WGS sequence"/>
</dbReference>
<dbReference type="CDD" id="cd14797">
    <property type="entry name" value="DUF302"/>
    <property type="match status" value="1"/>
</dbReference>
<dbReference type="Gene3D" id="3.30.310.70">
    <property type="entry name" value="TT1751-like domain"/>
    <property type="match status" value="1"/>
</dbReference>
<dbReference type="PIRSF" id="PIRSF021774">
    <property type="entry name" value="UCP021774"/>
    <property type="match status" value="1"/>
</dbReference>
<proteinExistence type="predicted"/>